<accession>A0A285U9B6</accession>
<keyword evidence="1" id="KW-1133">Transmembrane helix</keyword>
<reference evidence="3" key="1">
    <citation type="submission" date="2017-08" db="EMBL/GenBank/DDBJ databases">
        <authorList>
            <person name="Varghese N."/>
            <person name="Submissions S."/>
        </authorList>
    </citation>
    <scope>NUCLEOTIDE SEQUENCE [LARGE SCALE GENOMIC DNA]</scope>
    <source>
        <strain evidence="3">DSM 23173</strain>
    </source>
</reference>
<gene>
    <name evidence="2" type="ORF">SAMN05878391_0403</name>
</gene>
<proteinExistence type="predicted"/>
<dbReference type="Proteomes" id="UP000219412">
    <property type="component" value="Unassembled WGS sequence"/>
</dbReference>
<sequence>MRPVLIIEISKLSRVYLLIILACYLQVGVLFPTPNVLTNRLVFRRKTYWTPVKIGVRSKYNSTHHELLRYFY</sequence>
<feature type="transmembrane region" description="Helical" evidence="1">
    <location>
        <begin position="12"/>
        <end position="31"/>
    </location>
</feature>
<dbReference type="AlphaFoldDB" id="A0A285U9B6"/>
<evidence type="ECO:0000313" key="2">
    <source>
        <dbReference type="EMBL" id="SOC38409.1"/>
    </source>
</evidence>
<evidence type="ECO:0000256" key="1">
    <source>
        <dbReference type="SAM" id="Phobius"/>
    </source>
</evidence>
<evidence type="ECO:0000313" key="3">
    <source>
        <dbReference type="Proteomes" id="UP000219412"/>
    </source>
</evidence>
<keyword evidence="1" id="KW-0812">Transmembrane</keyword>
<name>A0A285U9B6_9STAP</name>
<organism evidence="2 3">
    <name type="scientific">Salinicoccus kekensis</name>
    <dbReference type="NCBI Taxonomy" id="714307"/>
    <lineage>
        <taxon>Bacteria</taxon>
        <taxon>Bacillati</taxon>
        <taxon>Bacillota</taxon>
        <taxon>Bacilli</taxon>
        <taxon>Bacillales</taxon>
        <taxon>Staphylococcaceae</taxon>
        <taxon>Salinicoccus</taxon>
    </lineage>
</organism>
<keyword evidence="1" id="KW-0472">Membrane</keyword>
<keyword evidence="3" id="KW-1185">Reference proteome</keyword>
<protein>
    <submittedName>
        <fullName evidence="2">Uncharacterized protein</fullName>
    </submittedName>
</protein>
<dbReference type="EMBL" id="OBQF01000001">
    <property type="protein sequence ID" value="SOC38409.1"/>
    <property type="molecule type" value="Genomic_DNA"/>
</dbReference>